<name>A0ABU7TID4_9HYPH</name>
<sequence length="427" mass="44346">MSLNVLCISWGTTGNLSPVLTAARQLRRAGHRPRVMADPAMGGEVEAAGFPFAGWRRAPTGLDADPADFSDLADWLRQTMFTPAGAYAADTLDEIRRLPTDAVLSLDLLPGCALAAEAADLPHAILSPHISIRPLPGIPPAASGLTPPRTEAERDVVDAATAAIVSAMEQGRPALNAARRAFGLQPVASAFAHFDRADRVLLAVSRAFDFDTQALPANYRYIGPLLDEPGWSRGALTAWPGARRPRILVAGSTGAQNQTGLLRRVARALGAADAETIVTTGLHVGAEDLGAPATVHVVAAASHDALMAGADLVVCQGGHGTVSRALLHGVPLLVIPLARDQADNAARVALRGAGLRLPAGADEAEIAAAAHRLLTEPGFRRAAEALGAAVRADLDAGGLVREIDAMVAARRDAADRGSARSGERLWA</sequence>
<evidence type="ECO:0000313" key="2">
    <source>
        <dbReference type="EMBL" id="MEE7489533.1"/>
    </source>
</evidence>
<gene>
    <name evidence="2" type="ORF">MOTC310_03230</name>
</gene>
<dbReference type="InterPro" id="IPR002213">
    <property type="entry name" value="UDP_glucos_trans"/>
</dbReference>
<dbReference type="InterPro" id="IPR010610">
    <property type="entry name" value="EryCIII-like_C"/>
</dbReference>
<dbReference type="EMBL" id="MLCA01000001">
    <property type="protein sequence ID" value="MEE7489533.1"/>
    <property type="molecule type" value="Genomic_DNA"/>
</dbReference>
<dbReference type="Proteomes" id="UP001355206">
    <property type="component" value="Unassembled WGS sequence"/>
</dbReference>
<proteinExistence type="predicted"/>
<evidence type="ECO:0000313" key="3">
    <source>
        <dbReference type="Proteomes" id="UP001355206"/>
    </source>
</evidence>
<organism evidence="2 3">
    <name type="scientific">Methylobacterium oryzae</name>
    <dbReference type="NCBI Taxonomy" id="334852"/>
    <lineage>
        <taxon>Bacteria</taxon>
        <taxon>Pseudomonadati</taxon>
        <taxon>Pseudomonadota</taxon>
        <taxon>Alphaproteobacteria</taxon>
        <taxon>Hyphomicrobiales</taxon>
        <taxon>Methylobacteriaceae</taxon>
        <taxon>Methylobacterium</taxon>
    </lineage>
</organism>
<accession>A0ABU7TID4</accession>
<dbReference type="PANTHER" id="PTHR48050">
    <property type="entry name" value="STEROL 3-BETA-GLUCOSYLTRANSFERASE"/>
    <property type="match status" value="1"/>
</dbReference>
<feature type="domain" description="Erythromycin biosynthesis protein CIII-like C-terminal" evidence="1">
    <location>
        <begin position="265"/>
        <end position="392"/>
    </location>
</feature>
<dbReference type="Gene3D" id="3.40.50.2000">
    <property type="entry name" value="Glycogen Phosphorylase B"/>
    <property type="match status" value="2"/>
</dbReference>
<protein>
    <submittedName>
        <fullName evidence="2">Glycosyl transferase family 28</fullName>
    </submittedName>
</protein>
<keyword evidence="3" id="KW-1185">Reference proteome</keyword>
<dbReference type="Pfam" id="PF06722">
    <property type="entry name" value="EryCIII-like_C"/>
    <property type="match status" value="1"/>
</dbReference>
<evidence type="ECO:0000259" key="1">
    <source>
        <dbReference type="Pfam" id="PF06722"/>
    </source>
</evidence>
<keyword evidence="2" id="KW-0808">Transferase</keyword>
<dbReference type="CDD" id="cd03784">
    <property type="entry name" value="GT1_Gtf-like"/>
    <property type="match status" value="1"/>
</dbReference>
<dbReference type="GO" id="GO:0016740">
    <property type="term" value="F:transferase activity"/>
    <property type="evidence" value="ECO:0007669"/>
    <property type="project" value="UniProtKB-KW"/>
</dbReference>
<reference evidence="2 3" key="1">
    <citation type="journal article" date="2012" name="Genet. Mol. Biol.">
        <title>Analysis of 16S rRNA and mxaF genes revealing insights into Methylobacterium niche-specific plant association.</title>
        <authorList>
            <person name="Dourado M.N."/>
            <person name="Andreote F.D."/>
            <person name="Dini-Andreote F."/>
            <person name="Conti R."/>
            <person name="Araujo J.M."/>
            <person name="Araujo W.L."/>
        </authorList>
    </citation>
    <scope>NUCLEOTIDE SEQUENCE [LARGE SCALE GENOMIC DNA]</scope>
    <source>
        <strain evidence="2 3">TC3-10</strain>
    </source>
</reference>
<comment type="caution">
    <text evidence="2">The sequence shown here is derived from an EMBL/GenBank/DDBJ whole genome shotgun (WGS) entry which is preliminary data.</text>
</comment>
<dbReference type="SUPFAM" id="SSF53756">
    <property type="entry name" value="UDP-Glycosyltransferase/glycogen phosphorylase"/>
    <property type="match status" value="1"/>
</dbReference>
<dbReference type="RefSeq" id="WP_331300777.1">
    <property type="nucleotide sequence ID" value="NZ_MLCA01000001.1"/>
</dbReference>
<dbReference type="InterPro" id="IPR050426">
    <property type="entry name" value="Glycosyltransferase_28"/>
</dbReference>
<dbReference type="PANTHER" id="PTHR48050:SF13">
    <property type="entry name" value="STEROL 3-BETA-GLUCOSYLTRANSFERASE UGT80A2"/>
    <property type="match status" value="1"/>
</dbReference>